<gene>
    <name evidence="2" type="ORF">CIG75_19245</name>
</gene>
<feature type="domain" description="HTH cro/C1-type" evidence="1">
    <location>
        <begin position="7"/>
        <end position="60"/>
    </location>
</feature>
<dbReference type="Proteomes" id="UP000214688">
    <property type="component" value="Chromosome"/>
</dbReference>
<dbReference type="SMART" id="SM00530">
    <property type="entry name" value="HTH_XRE"/>
    <property type="match status" value="1"/>
</dbReference>
<dbReference type="RefSeq" id="WP_094238097.1">
    <property type="nucleotide sequence ID" value="NZ_CP022657.1"/>
</dbReference>
<dbReference type="SUPFAM" id="SSF47413">
    <property type="entry name" value="lambda repressor-like DNA-binding domains"/>
    <property type="match status" value="1"/>
</dbReference>
<reference evidence="2 3" key="1">
    <citation type="journal article" date="2015" name="Int. J. Syst. Evol. Microbiol.">
        <title>Tumebacillus algifaecis sp. nov., isolated from decomposing algal scum.</title>
        <authorList>
            <person name="Wu Y.F."/>
            <person name="Zhang B."/>
            <person name="Xing P."/>
            <person name="Wu Q.L."/>
            <person name="Liu S.J."/>
        </authorList>
    </citation>
    <scope>NUCLEOTIDE SEQUENCE [LARGE SCALE GENOMIC DNA]</scope>
    <source>
        <strain evidence="2 3">THMBR28</strain>
    </source>
</reference>
<dbReference type="PROSITE" id="PS50943">
    <property type="entry name" value="HTH_CROC1"/>
    <property type="match status" value="1"/>
</dbReference>
<dbReference type="OrthoDB" id="2470999at2"/>
<dbReference type="InterPro" id="IPR010982">
    <property type="entry name" value="Lambda_DNA-bd_dom_sf"/>
</dbReference>
<protein>
    <recommendedName>
        <fullName evidence="1">HTH cro/C1-type domain-containing protein</fullName>
    </recommendedName>
</protein>
<dbReference type="KEGG" id="tab:CIG75_19245"/>
<keyword evidence="3" id="KW-1185">Reference proteome</keyword>
<dbReference type="InterPro" id="IPR053163">
    <property type="entry name" value="HTH-type_regulator_Rgg"/>
</dbReference>
<dbReference type="Pfam" id="PF01381">
    <property type="entry name" value="HTH_3"/>
    <property type="match status" value="1"/>
</dbReference>
<sequence length="63" mass="6857">MSQGTIIREKRLQSGLTQTELAQGICTPSMISQIEAGKANPSRQLLEKLAERLGVPVEALEVH</sequence>
<dbReference type="PANTHER" id="PTHR37038">
    <property type="entry name" value="TRANSCRIPTIONAL REGULATOR-RELATED"/>
    <property type="match status" value="1"/>
</dbReference>
<dbReference type="Gene3D" id="1.25.40.10">
    <property type="entry name" value="Tetratricopeptide repeat domain"/>
    <property type="match status" value="1"/>
</dbReference>
<dbReference type="InterPro" id="IPR001387">
    <property type="entry name" value="Cro/C1-type_HTH"/>
</dbReference>
<organism evidence="2 3">
    <name type="scientific">Tumebacillus algifaecis</name>
    <dbReference type="NCBI Taxonomy" id="1214604"/>
    <lineage>
        <taxon>Bacteria</taxon>
        <taxon>Bacillati</taxon>
        <taxon>Bacillota</taxon>
        <taxon>Bacilli</taxon>
        <taxon>Bacillales</taxon>
        <taxon>Alicyclobacillaceae</taxon>
        <taxon>Tumebacillus</taxon>
    </lineage>
</organism>
<dbReference type="AlphaFoldDB" id="A0A223D5U1"/>
<dbReference type="CDD" id="cd00093">
    <property type="entry name" value="HTH_XRE"/>
    <property type="match status" value="1"/>
</dbReference>
<accession>A0A223D5U1</accession>
<dbReference type="PANTHER" id="PTHR37038:SF14">
    <property type="entry name" value="TRANSCRIPTIONAL ACTIVATOR"/>
    <property type="match status" value="1"/>
</dbReference>
<dbReference type="GO" id="GO:0003677">
    <property type="term" value="F:DNA binding"/>
    <property type="evidence" value="ECO:0007669"/>
    <property type="project" value="InterPro"/>
</dbReference>
<evidence type="ECO:0000313" key="3">
    <source>
        <dbReference type="Proteomes" id="UP000214688"/>
    </source>
</evidence>
<proteinExistence type="predicted"/>
<dbReference type="InterPro" id="IPR011990">
    <property type="entry name" value="TPR-like_helical_dom_sf"/>
</dbReference>
<name>A0A223D5U1_9BACL</name>
<dbReference type="EMBL" id="CP022657">
    <property type="protein sequence ID" value="ASS76870.1"/>
    <property type="molecule type" value="Genomic_DNA"/>
</dbReference>
<evidence type="ECO:0000259" key="1">
    <source>
        <dbReference type="PROSITE" id="PS50943"/>
    </source>
</evidence>
<evidence type="ECO:0000313" key="2">
    <source>
        <dbReference type="EMBL" id="ASS76870.1"/>
    </source>
</evidence>